<feature type="region of interest" description="Disordered" evidence="9">
    <location>
        <begin position="418"/>
        <end position="457"/>
    </location>
</feature>
<feature type="compositionally biased region" description="Low complexity" evidence="9">
    <location>
        <begin position="222"/>
        <end position="232"/>
    </location>
</feature>
<dbReference type="Pfam" id="PF08528">
    <property type="entry name" value="Whi5"/>
    <property type="match status" value="1"/>
</dbReference>
<dbReference type="Proteomes" id="UP000226431">
    <property type="component" value="Unassembled WGS sequence"/>
</dbReference>
<keyword evidence="7" id="KW-0804">Transcription</keyword>
<feature type="compositionally biased region" description="Low complexity" evidence="9">
    <location>
        <begin position="175"/>
        <end position="185"/>
    </location>
</feature>
<feature type="region of interest" description="Disordered" evidence="9">
    <location>
        <begin position="1"/>
        <end position="129"/>
    </location>
</feature>
<proteinExistence type="inferred from homology"/>
<organism evidence="10 11">
    <name type="scientific">Ophiocordyceps camponoti-rufipedis</name>
    <dbReference type="NCBI Taxonomy" id="2004952"/>
    <lineage>
        <taxon>Eukaryota</taxon>
        <taxon>Fungi</taxon>
        <taxon>Dikarya</taxon>
        <taxon>Ascomycota</taxon>
        <taxon>Pezizomycotina</taxon>
        <taxon>Sordariomycetes</taxon>
        <taxon>Hypocreomycetidae</taxon>
        <taxon>Hypocreales</taxon>
        <taxon>Ophiocordycipitaceae</taxon>
        <taxon>Ophiocordyceps</taxon>
    </lineage>
</organism>
<evidence type="ECO:0000256" key="4">
    <source>
        <dbReference type="ARBA" id="ARBA00022490"/>
    </source>
</evidence>
<comment type="caution">
    <text evidence="10">The sequence shown here is derived from an EMBL/GenBank/DDBJ whole genome shotgun (WGS) entry which is preliminary data.</text>
</comment>
<name>A0A2C5ZIA8_9HYPO</name>
<sequence>MLPSRHAALAPPLDPRAPTSVASGRGEDTPRRLPDEATRDDKAPAAQARDATSQTTAATTTTTTTTVGGLSSSTDQIVTPPASDTSAGLEDPGPGGGIGAAMPDAAGSRKRMADGAVKGHSRTTSAVSTASTSASVIAEMSAGLQAHLSYASFKLRNGWESRSFDEVELLASQAVSPTSTVSTSVNRRRFGSSTSPHQPAVANPSATPRLPVAHDPMAPLRPSDSPSPSSSPGRSVLAPQAPIRPTASSVPGSGPNPRRNSNPRHAPAMLSRPALASPRTPRPGSRPDVGQPPISRAEQDVAESLLFMSSPGNSANIKHATLPRASSQSTAPPGSRAAAGRHALPSGPRKALPTQRPSKAAAGMAPPPPDSPMDMDPPRHPNRAAPPRRRAAGGSTHVRAALSLPTGLGLGRAVVRRPLEDEDIERLLDRVGDEPPDSSDDEEIQLPRRDVAGLMGA</sequence>
<evidence type="ECO:0000313" key="10">
    <source>
        <dbReference type="EMBL" id="PHH79603.1"/>
    </source>
</evidence>
<evidence type="ECO:0000256" key="3">
    <source>
        <dbReference type="ARBA" id="ARBA00006922"/>
    </source>
</evidence>
<evidence type="ECO:0000256" key="6">
    <source>
        <dbReference type="ARBA" id="ARBA00023015"/>
    </source>
</evidence>
<feature type="compositionally biased region" description="Polar residues" evidence="9">
    <location>
        <begin position="67"/>
        <end position="86"/>
    </location>
</feature>
<dbReference type="AlphaFoldDB" id="A0A2C5ZIA8"/>
<dbReference type="EMBL" id="NJES01000040">
    <property type="protein sequence ID" value="PHH79603.1"/>
    <property type="molecule type" value="Genomic_DNA"/>
</dbReference>
<evidence type="ECO:0000256" key="5">
    <source>
        <dbReference type="ARBA" id="ARBA00022491"/>
    </source>
</evidence>
<evidence type="ECO:0000313" key="11">
    <source>
        <dbReference type="Proteomes" id="UP000226431"/>
    </source>
</evidence>
<comment type="similarity">
    <text evidence="3">Belongs to the WHI5/NRM1 family.</text>
</comment>
<dbReference type="GO" id="GO:0005737">
    <property type="term" value="C:cytoplasm"/>
    <property type="evidence" value="ECO:0007669"/>
    <property type="project" value="UniProtKB-SubCell"/>
</dbReference>
<evidence type="ECO:0000256" key="9">
    <source>
        <dbReference type="SAM" id="MobiDB-lite"/>
    </source>
</evidence>
<keyword evidence="11" id="KW-1185">Reference proteome</keyword>
<dbReference type="InterPro" id="IPR013734">
    <property type="entry name" value="TF_Nrm1/Whi5"/>
</dbReference>
<keyword evidence="5" id="KW-0678">Repressor</keyword>
<evidence type="ECO:0000256" key="8">
    <source>
        <dbReference type="ARBA" id="ARBA00023242"/>
    </source>
</evidence>
<dbReference type="GO" id="GO:0033309">
    <property type="term" value="C:SBF transcription complex"/>
    <property type="evidence" value="ECO:0007669"/>
    <property type="project" value="TreeGrafter"/>
</dbReference>
<feature type="compositionally biased region" description="Low complexity" evidence="9">
    <location>
        <begin position="45"/>
        <end position="66"/>
    </location>
</feature>
<gene>
    <name evidence="10" type="ORF">CDD80_4365</name>
</gene>
<comment type="subcellular location">
    <subcellularLocation>
        <location evidence="2">Cytoplasm</location>
    </subcellularLocation>
    <subcellularLocation>
        <location evidence="1">Nucleus</location>
    </subcellularLocation>
</comment>
<dbReference type="PANTHER" id="PTHR28246:SF1">
    <property type="entry name" value="G1-SPECIFIC TRANSCRIPTIONAL REPRESSOR WHI5-RELATED"/>
    <property type="match status" value="1"/>
</dbReference>
<dbReference type="GO" id="GO:0003712">
    <property type="term" value="F:transcription coregulator activity"/>
    <property type="evidence" value="ECO:0007669"/>
    <property type="project" value="TreeGrafter"/>
</dbReference>
<reference evidence="10 11" key="1">
    <citation type="submission" date="2017-06" db="EMBL/GenBank/DDBJ databases">
        <title>Ant-infecting Ophiocordyceps genomes reveal a high diversity of potential behavioral manipulation genes and a possible major role for enterotoxins.</title>
        <authorList>
            <person name="De Bekker C."/>
            <person name="Evans H.C."/>
            <person name="Brachmann A."/>
            <person name="Hughes D.P."/>
        </authorList>
    </citation>
    <scope>NUCLEOTIDE SEQUENCE [LARGE SCALE GENOMIC DNA]</scope>
    <source>
        <strain evidence="10 11">Map16</strain>
    </source>
</reference>
<keyword evidence="4" id="KW-0963">Cytoplasm</keyword>
<keyword evidence="6" id="KW-0805">Transcription regulation</keyword>
<dbReference type="OrthoDB" id="2359117at2759"/>
<evidence type="ECO:0000256" key="1">
    <source>
        <dbReference type="ARBA" id="ARBA00004123"/>
    </source>
</evidence>
<feature type="compositionally biased region" description="Acidic residues" evidence="9">
    <location>
        <begin position="434"/>
        <end position="444"/>
    </location>
</feature>
<dbReference type="STRING" id="2004952.A0A2C5ZIA8"/>
<feature type="compositionally biased region" description="Basic residues" evidence="9">
    <location>
        <begin position="380"/>
        <end position="391"/>
    </location>
</feature>
<feature type="region of interest" description="Disordered" evidence="9">
    <location>
        <begin position="171"/>
        <end position="400"/>
    </location>
</feature>
<protein>
    <submittedName>
        <fullName evidence="10">Uncharacterized protein</fullName>
    </submittedName>
</protein>
<dbReference type="GO" id="GO:0000082">
    <property type="term" value="P:G1/S transition of mitotic cell cycle"/>
    <property type="evidence" value="ECO:0007669"/>
    <property type="project" value="InterPro"/>
</dbReference>
<dbReference type="InterPro" id="IPR039198">
    <property type="entry name" value="Srl3/Whi5"/>
</dbReference>
<feature type="compositionally biased region" description="Basic and acidic residues" evidence="9">
    <location>
        <begin position="25"/>
        <end position="43"/>
    </location>
</feature>
<evidence type="ECO:0000256" key="7">
    <source>
        <dbReference type="ARBA" id="ARBA00023163"/>
    </source>
</evidence>
<dbReference type="PANTHER" id="PTHR28246">
    <property type="entry name" value="G1-SPECIFIC TRANSCRIPTIONAL REPRESSOR WHI5-RELATED"/>
    <property type="match status" value="1"/>
</dbReference>
<evidence type="ECO:0000256" key="2">
    <source>
        <dbReference type="ARBA" id="ARBA00004496"/>
    </source>
</evidence>
<keyword evidence="8" id="KW-0539">Nucleus</keyword>
<accession>A0A2C5ZIA8</accession>